<organism evidence="1 2">
    <name type="scientific">Pseudolycoriella hygida</name>
    <dbReference type="NCBI Taxonomy" id="35572"/>
    <lineage>
        <taxon>Eukaryota</taxon>
        <taxon>Metazoa</taxon>
        <taxon>Ecdysozoa</taxon>
        <taxon>Arthropoda</taxon>
        <taxon>Hexapoda</taxon>
        <taxon>Insecta</taxon>
        <taxon>Pterygota</taxon>
        <taxon>Neoptera</taxon>
        <taxon>Endopterygota</taxon>
        <taxon>Diptera</taxon>
        <taxon>Nematocera</taxon>
        <taxon>Sciaroidea</taxon>
        <taxon>Sciaridae</taxon>
        <taxon>Pseudolycoriella</taxon>
    </lineage>
</organism>
<protein>
    <submittedName>
        <fullName evidence="1">Uncharacterized protein</fullName>
    </submittedName>
</protein>
<evidence type="ECO:0000313" key="2">
    <source>
        <dbReference type="Proteomes" id="UP001151699"/>
    </source>
</evidence>
<reference evidence="1" key="1">
    <citation type="submission" date="2022-07" db="EMBL/GenBank/DDBJ databases">
        <authorList>
            <person name="Trinca V."/>
            <person name="Uliana J.V.C."/>
            <person name="Torres T.T."/>
            <person name="Ward R.J."/>
            <person name="Monesi N."/>
        </authorList>
    </citation>
    <scope>NUCLEOTIDE SEQUENCE</scope>
    <source>
        <strain evidence="1">HSMRA1968</strain>
        <tissue evidence="1">Whole embryos</tissue>
    </source>
</reference>
<dbReference type="AlphaFoldDB" id="A0A9Q0RV41"/>
<accession>A0A9Q0RV41</accession>
<gene>
    <name evidence="1" type="ORF">Bhyg_16429</name>
</gene>
<dbReference type="EMBL" id="WJQU01002436">
    <property type="protein sequence ID" value="KAJ6632856.1"/>
    <property type="molecule type" value="Genomic_DNA"/>
</dbReference>
<proteinExistence type="predicted"/>
<evidence type="ECO:0000313" key="1">
    <source>
        <dbReference type="EMBL" id="KAJ6632856.1"/>
    </source>
</evidence>
<name>A0A9Q0RV41_9DIPT</name>
<comment type="caution">
    <text evidence="1">The sequence shown here is derived from an EMBL/GenBank/DDBJ whole genome shotgun (WGS) entry which is preliminary data.</text>
</comment>
<dbReference type="Proteomes" id="UP001151699">
    <property type="component" value="Unassembled WGS sequence"/>
</dbReference>
<sequence>MINWIFTEWKTFYNEREIQEGKKLQSEFVFFDKSVKCERSDQQVQIAYSLYHAFPIAREFLIEATSVIGLKGRQGQSVPLRLRTAELEAVWFAY</sequence>
<keyword evidence="2" id="KW-1185">Reference proteome</keyword>